<keyword evidence="2" id="KW-1185">Reference proteome</keyword>
<accession>A0A183P7Z6</accession>
<gene>
    <name evidence="1" type="ORF">SMTD_LOCUS10482</name>
</gene>
<evidence type="ECO:0000313" key="2">
    <source>
        <dbReference type="Proteomes" id="UP000269396"/>
    </source>
</evidence>
<dbReference type="EMBL" id="UZAL01030605">
    <property type="protein sequence ID" value="VDP54675.1"/>
    <property type="molecule type" value="Genomic_DNA"/>
</dbReference>
<protein>
    <submittedName>
        <fullName evidence="1">Uncharacterized protein</fullName>
    </submittedName>
</protein>
<dbReference type="Proteomes" id="UP000269396">
    <property type="component" value="Unassembled WGS sequence"/>
</dbReference>
<dbReference type="AlphaFoldDB" id="A0A183P7Z6"/>
<organism evidence="1 2">
    <name type="scientific">Schistosoma mattheei</name>
    <dbReference type="NCBI Taxonomy" id="31246"/>
    <lineage>
        <taxon>Eukaryota</taxon>
        <taxon>Metazoa</taxon>
        <taxon>Spiralia</taxon>
        <taxon>Lophotrochozoa</taxon>
        <taxon>Platyhelminthes</taxon>
        <taxon>Trematoda</taxon>
        <taxon>Digenea</taxon>
        <taxon>Strigeidida</taxon>
        <taxon>Schistosomatoidea</taxon>
        <taxon>Schistosomatidae</taxon>
        <taxon>Schistosoma</taxon>
    </lineage>
</organism>
<name>A0A183P7Z6_9TREM</name>
<reference evidence="1 2" key="1">
    <citation type="submission" date="2018-11" db="EMBL/GenBank/DDBJ databases">
        <authorList>
            <consortium name="Pathogen Informatics"/>
        </authorList>
    </citation>
    <scope>NUCLEOTIDE SEQUENCE [LARGE SCALE GENOMIC DNA]</scope>
    <source>
        <strain>Denwood</strain>
        <strain evidence="2">Zambia</strain>
    </source>
</reference>
<evidence type="ECO:0000313" key="1">
    <source>
        <dbReference type="EMBL" id="VDP54675.1"/>
    </source>
</evidence>
<sequence length="45" mass="5299">MKACATNDYYQYLPTVGAVSNLMKLHSTKRYHETYRLWLITNTVC</sequence>
<proteinExistence type="predicted"/>